<dbReference type="InterPro" id="IPR001697">
    <property type="entry name" value="Pyr_Knase"/>
</dbReference>
<keyword evidence="5" id="KW-0479">Metal-binding</keyword>
<evidence type="ECO:0000313" key="17">
    <source>
        <dbReference type="Proteomes" id="UP001161497"/>
    </source>
</evidence>
<keyword evidence="11 16" id="KW-0670">Pyruvate</keyword>
<dbReference type="InterPro" id="IPR036918">
    <property type="entry name" value="Pyrv_Knase_C_sf"/>
</dbReference>
<keyword evidence="10 13" id="KW-0324">Glycolysis</keyword>
<dbReference type="PANTHER" id="PTHR11817">
    <property type="entry name" value="PYRUVATE KINASE"/>
    <property type="match status" value="1"/>
</dbReference>
<comment type="pathway">
    <text evidence="1 13">Carbohydrate degradation; glycolysis; pyruvate from D-glyceraldehyde 3-phosphate: step 5/5.</text>
</comment>
<comment type="similarity">
    <text evidence="2 13">Belongs to the pyruvate kinase family.</text>
</comment>
<dbReference type="InterPro" id="IPR011037">
    <property type="entry name" value="Pyrv_Knase-like_insert_dom_sf"/>
</dbReference>
<dbReference type="Gene3D" id="3.20.20.60">
    <property type="entry name" value="Phosphoenolpyruvate-binding domains"/>
    <property type="match status" value="1"/>
</dbReference>
<comment type="catalytic activity">
    <reaction evidence="13">
        <text>pyruvate + ATP = phosphoenolpyruvate + ADP + H(+)</text>
        <dbReference type="Rhea" id="RHEA:18157"/>
        <dbReference type="ChEBI" id="CHEBI:15361"/>
        <dbReference type="ChEBI" id="CHEBI:15378"/>
        <dbReference type="ChEBI" id="CHEBI:30616"/>
        <dbReference type="ChEBI" id="CHEBI:58702"/>
        <dbReference type="ChEBI" id="CHEBI:456216"/>
        <dbReference type="EC" id="2.7.1.40"/>
    </reaction>
</comment>
<evidence type="ECO:0000256" key="9">
    <source>
        <dbReference type="ARBA" id="ARBA00022842"/>
    </source>
</evidence>
<dbReference type="NCBIfam" id="TIGR01064">
    <property type="entry name" value="pyruv_kin"/>
    <property type="match status" value="1"/>
</dbReference>
<dbReference type="NCBIfam" id="NF004491">
    <property type="entry name" value="PRK05826.1"/>
    <property type="match status" value="1"/>
</dbReference>
<evidence type="ECO:0000256" key="5">
    <source>
        <dbReference type="ARBA" id="ARBA00022723"/>
    </source>
</evidence>
<dbReference type="Gene3D" id="3.40.1380.20">
    <property type="entry name" value="Pyruvate kinase, C-terminal domain"/>
    <property type="match status" value="1"/>
</dbReference>
<dbReference type="GO" id="GO:0004743">
    <property type="term" value="F:pyruvate kinase activity"/>
    <property type="evidence" value="ECO:0007669"/>
    <property type="project" value="UniProtKB-EC"/>
</dbReference>
<dbReference type="EC" id="2.7.1.40" evidence="3 12"/>
<evidence type="ECO:0000256" key="2">
    <source>
        <dbReference type="ARBA" id="ARBA00008663"/>
    </source>
</evidence>
<evidence type="ECO:0000313" key="16">
    <source>
        <dbReference type="EMBL" id="CAI9084499.1"/>
    </source>
</evidence>
<keyword evidence="17" id="KW-1185">Reference proteome</keyword>
<dbReference type="Proteomes" id="UP001161497">
    <property type="component" value="Chromosome"/>
</dbReference>
<dbReference type="SUPFAM" id="SSF52935">
    <property type="entry name" value="PK C-terminal domain-like"/>
    <property type="match status" value="1"/>
</dbReference>
<dbReference type="GO" id="GO:0016301">
    <property type="term" value="F:kinase activity"/>
    <property type="evidence" value="ECO:0007669"/>
    <property type="project" value="UniProtKB-KW"/>
</dbReference>
<evidence type="ECO:0000256" key="3">
    <source>
        <dbReference type="ARBA" id="ARBA00012142"/>
    </source>
</evidence>
<evidence type="ECO:0000259" key="14">
    <source>
        <dbReference type="Pfam" id="PF00224"/>
    </source>
</evidence>
<gene>
    <name evidence="16" type="ORF">MFUM_0089</name>
</gene>
<dbReference type="InterPro" id="IPR015806">
    <property type="entry name" value="Pyrv_Knase_insert_dom_sf"/>
</dbReference>
<evidence type="ECO:0000256" key="1">
    <source>
        <dbReference type="ARBA" id="ARBA00004997"/>
    </source>
</evidence>
<evidence type="ECO:0000256" key="7">
    <source>
        <dbReference type="ARBA" id="ARBA00022777"/>
    </source>
</evidence>
<accession>A0ABM9IA75</accession>
<evidence type="ECO:0000256" key="11">
    <source>
        <dbReference type="ARBA" id="ARBA00023317"/>
    </source>
</evidence>
<reference evidence="16" key="1">
    <citation type="submission" date="2023-03" db="EMBL/GenBank/DDBJ databases">
        <authorList>
            <person name="Cremers G."/>
            <person name="Picone N."/>
        </authorList>
    </citation>
    <scope>NUCLEOTIDE SEQUENCE</scope>
    <source>
        <strain evidence="16">Sample_alias</strain>
    </source>
</reference>
<evidence type="ECO:0000259" key="15">
    <source>
        <dbReference type="Pfam" id="PF02887"/>
    </source>
</evidence>
<dbReference type="InterPro" id="IPR015795">
    <property type="entry name" value="Pyrv_Knase_C"/>
</dbReference>
<keyword evidence="8" id="KW-0067">ATP-binding</keyword>
<dbReference type="RefSeq" id="WP_009062092.1">
    <property type="nucleotide sequence ID" value="NZ_JAHXRZ010000011.1"/>
</dbReference>
<protein>
    <recommendedName>
        <fullName evidence="3 12">Pyruvate kinase</fullName>
        <ecNumber evidence="3 12">2.7.1.40</ecNumber>
    </recommendedName>
</protein>
<feature type="domain" description="Pyruvate kinase C-terminal" evidence="15">
    <location>
        <begin position="358"/>
        <end position="460"/>
    </location>
</feature>
<evidence type="ECO:0000256" key="4">
    <source>
        <dbReference type="ARBA" id="ARBA00022679"/>
    </source>
</evidence>
<dbReference type="InterPro" id="IPR015793">
    <property type="entry name" value="Pyrv_Knase_brl"/>
</dbReference>
<evidence type="ECO:0000256" key="12">
    <source>
        <dbReference type="NCBIfam" id="TIGR01064"/>
    </source>
</evidence>
<evidence type="ECO:0000256" key="13">
    <source>
        <dbReference type="RuleBase" id="RU000504"/>
    </source>
</evidence>
<dbReference type="Pfam" id="PF00224">
    <property type="entry name" value="PK"/>
    <property type="match status" value="1"/>
</dbReference>
<evidence type="ECO:0000256" key="10">
    <source>
        <dbReference type="ARBA" id="ARBA00023152"/>
    </source>
</evidence>
<dbReference type="SUPFAM" id="SSF50800">
    <property type="entry name" value="PK beta-barrel domain-like"/>
    <property type="match status" value="1"/>
</dbReference>
<name>A0ABM9IA75_9BACT</name>
<dbReference type="InterPro" id="IPR015813">
    <property type="entry name" value="Pyrv/PenolPyrv_kinase-like_dom"/>
</dbReference>
<keyword evidence="6" id="KW-0547">Nucleotide-binding</keyword>
<keyword evidence="7 13" id="KW-0418">Kinase</keyword>
<dbReference type="Gene3D" id="2.40.33.10">
    <property type="entry name" value="PK beta-barrel domain-like"/>
    <property type="match status" value="1"/>
</dbReference>
<dbReference type="PRINTS" id="PR01050">
    <property type="entry name" value="PYRUVTKNASE"/>
</dbReference>
<evidence type="ECO:0000256" key="6">
    <source>
        <dbReference type="ARBA" id="ARBA00022741"/>
    </source>
</evidence>
<dbReference type="InterPro" id="IPR040442">
    <property type="entry name" value="Pyrv_kinase-like_dom_sf"/>
</dbReference>
<keyword evidence="4 13" id="KW-0808">Transferase</keyword>
<dbReference type="SUPFAM" id="SSF51621">
    <property type="entry name" value="Phosphoenolpyruvate/pyruvate domain"/>
    <property type="match status" value="1"/>
</dbReference>
<keyword evidence="9 13" id="KW-0460">Magnesium</keyword>
<dbReference type="EMBL" id="OX458932">
    <property type="protein sequence ID" value="CAI9084499.1"/>
    <property type="molecule type" value="Genomic_DNA"/>
</dbReference>
<dbReference type="Pfam" id="PF02887">
    <property type="entry name" value="PK_C"/>
    <property type="match status" value="1"/>
</dbReference>
<proteinExistence type="inferred from homology"/>
<organism evidence="16 17">
    <name type="scientific">Candidatus Methylacidiphilum fumarolicum</name>
    <dbReference type="NCBI Taxonomy" id="591154"/>
    <lineage>
        <taxon>Bacteria</taxon>
        <taxon>Pseudomonadati</taxon>
        <taxon>Verrucomicrobiota</taxon>
        <taxon>Methylacidiphilae</taxon>
        <taxon>Methylacidiphilales</taxon>
        <taxon>Methylacidiphilaceae</taxon>
        <taxon>Methylacidiphilum (ex Ratnadevi et al. 2023)</taxon>
    </lineage>
</organism>
<feature type="domain" description="Pyruvate kinase barrel" evidence="14">
    <location>
        <begin position="9"/>
        <end position="329"/>
    </location>
</feature>
<evidence type="ECO:0000256" key="8">
    <source>
        <dbReference type="ARBA" id="ARBA00022840"/>
    </source>
</evidence>
<sequence length="476" mass="53226">MIPFKNWKRRTKLIATLGPATESGETIFSLIESGVDIFRFNMSHGKPDWVREKAALIQEFSRRLGKYVGMLLDTQGPAIRTGDLPDQMQLKPGDIFTFTVRGEKVEDQHSVSVNYDDIVNDIQLGDVVLVDNGNIKMKVISKEKNFLRCEVLTPGVMKSRRHINIPGVRINLPPLTQKDLRDIQLGIECGMDFFALSFVREANDCDLLRQILISKGSSGKVVAKIEDQLAIKNLFQIIDSSDAIMIARGDLGIECPFEELPIIQRRIVKSCIQKRKPVIVATHLLESMIMNPVPTRAEITDIANAVYEQADCLMLSGETASGRYPVECIKILDRVAVRTEKSGGAGYASLVELLGDEEKLAKTAVHLADDVGAPAICVFTRFGFLASLIAGLRPRYSVIYAFCPDEEVCRKLTLNYGVEPCYVVFPKSQEESIELVEKFLKTKGIESGQKIVLISEVPLKGERDRFILLHQLHYIE</sequence>